<dbReference type="Gene3D" id="2.60.40.10">
    <property type="entry name" value="Immunoglobulins"/>
    <property type="match status" value="1"/>
</dbReference>
<feature type="region of interest" description="Disordered" evidence="12">
    <location>
        <begin position="230"/>
        <end position="275"/>
    </location>
</feature>
<protein>
    <recommendedName>
        <fullName evidence="4">alpha-amylase</fullName>
        <ecNumber evidence="4">3.2.1.1</ecNumber>
    </recommendedName>
    <alternativeName>
        <fullName evidence="11">1,4-alpha-D-glucan glucanohydrolase</fullName>
    </alternativeName>
</protein>
<feature type="compositionally biased region" description="Pro residues" evidence="12">
    <location>
        <begin position="252"/>
        <end position="265"/>
    </location>
</feature>
<keyword evidence="15" id="KW-1185">Reference proteome</keyword>
<keyword evidence="6" id="KW-0488">Methylation</keyword>
<evidence type="ECO:0000313" key="15">
    <source>
        <dbReference type="Proteomes" id="UP001321498"/>
    </source>
</evidence>
<keyword evidence="5" id="KW-1003">Cell membrane</keyword>
<keyword evidence="7" id="KW-0997">Cell inner membrane</keyword>
<comment type="similarity">
    <text evidence="3">Belongs to the GSP I family.</text>
</comment>
<dbReference type="Proteomes" id="UP001321498">
    <property type="component" value="Chromosome"/>
</dbReference>
<evidence type="ECO:0000256" key="12">
    <source>
        <dbReference type="SAM" id="MobiDB-lite"/>
    </source>
</evidence>
<evidence type="ECO:0000256" key="10">
    <source>
        <dbReference type="ARBA" id="ARBA00023136"/>
    </source>
</evidence>
<evidence type="ECO:0000256" key="2">
    <source>
        <dbReference type="ARBA" id="ARBA00004377"/>
    </source>
</evidence>
<evidence type="ECO:0000256" key="3">
    <source>
        <dbReference type="ARBA" id="ARBA00008358"/>
    </source>
</evidence>
<evidence type="ECO:0000256" key="13">
    <source>
        <dbReference type="SAM" id="Phobius"/>
    </source>
</evidence>
<evidence type="ECO:0000256" key="8">
    <source>
        <dbReference type="ARBA" id="ARBA00022692"/>
    </source>
</evidence>
<sequence>MVDTNELRRTNDDGFTIIEVVVAMMVFAIIALGVSFSTITTIRMTGDARSREVAANLAASEIDAVRAAPDPFTVLDATRTVTIDGTRYTVARSAGWVSTTGTSSGCGTGTGNLQYKRVNVAVSWSGQLNSNSAARADTILAPSSRLNDPRYGSVLVSVLDANGAGASGVTVSLSSTAGGATVTSSIPSTDADGCSYAFKVSEGTYEVRVSRSASLDPAQQSTPVKTIVVKKGRPSRARSSTTTPPLSCPATAPAPTPRPSCPPPVSTSATSARPG</sequence>
<dbReference type="Pfam" id="PF07963">
    <property type="entry name" value="N_methyl"/>
    <property type="match status" value="1"/>
</dbReference>
<evidence type="ECO:0000313" key="14">
    <source>
        <dbReference type="EMBL" id="BDZ45120.1"/>
    </source>
</evidence>
<dbReference type="InterPro" id="IPR010052">
    <property type="entry name" value="T2SS_protein-GspI"/>
</dbReference>
<dbReference type="InterPro" id="IPR013783">
    <property type="entry name" value="Ig-like_fold"/>
</dbReference>
<evidence type="ECO:0000256" key="7">
    <source>
        <dbReference type="ARBA" id="ARBA00022519"/>
    </source>
</evidence>
<evidence type="ECO:0000256" key="11">
    <source>
        <dbReference type="ARBA" id="ARBA00030238"/>
    </source>
</evidence>
<evidence type="ECO:0000256" key="6">
    <source>
        <dbReference type="ARBA" id="ARBA00022481"/>
    </source>
</evidence>
<dbReference type="EC" id="3.2.1.1" evidence="4"/>
<keyword evidence="10 13" id="KW-0472">Membrane</keyword>
<dbReference type="NCBIfam" id="TIGR02532">
    <property type="entry name" value="IV_pilin_GFxxxE"/>
    <property type="match status" value="1"/>
</dbReference>
<feature type="compositionally biased region" description="Low complexity" evidence="12">
    <location>
        <begin position="239"/>
        <end position="251"/>
    </location>
</feature>
<gene>
    <name evidence="14" type="ORF">GCM10025866_10290</name>
</gene>
<dbReference type="PANTHER" id="PTHR38779">
    <property type="entry name" value="TYPE II SECRETION SYSTEM PROTEIN I-RELATED"/>
    <property type="match status" value="1"/>
</dbReference>
<keyword evidence="8 13" id="KW-0812">Transmembrane</keyword>
<dbReference type="InterPro" id="IPR013784">
    <property type="entry name" value="Carb-bd-like_fold"/>
</dbReference>
<name>A0ABM8GAA2_9MICO</name>
<evidence type="ECO:0000256" key="1">
    <source>
        <dbReference type="ARBA" id="ARBA00000548"/>
    </source>
</evidence>
<proteinExistence type="inferred from homology"/>
<comment type="subcellular location">
    <subcellularLocation>
        <location evidence="2">Cell inner membrane</location>
        <topology evidence="2">Single-pass membrane protein</topology>
    </subcellularLocation>
</comment>
<dbReference type="PANTHER" id="PTHR38779:SF2">
    <property type="entry name" value="TYPE II SECRETION SYSTEM PROTEIN I-RELATED"/>
    <property type="match status" value="1"/>
</dbReference>
<dbReference type="RefSeq" id="WP_286278522.1">
    <property type="nucleotide sequence ID" value="NZ_AP027731.1"/>
</dbReference>
<comment type="catalytic activity">
    <reaction evidence="1">
        <text>Endohydrolysis of (1-&gt;4)-alpha-D-glucosidic linkages in polysaccharides containing three or more (1-&gt;4)-alpha-linked D-glucose units.</text>
        <dbReference type="EC" id="3.2.1.1"/>
    </reaction>
</comment>
<keyword evidence="9 13" id="KW-1133">Transmembrane helix</keyword>
<organism evidence="14 15">
    <name type="scientific">Naasia aerilata</name>
    <dbReference type="NCBI Taxonomy" id="1162966"/>
    <lineage>
        <taxon>Bacteria</taxon>
        <taxon>Bacillati</taxon>
        <taxon>Actinomycetota</taxon>
        <taxon>Actinomycetes</taxon>
        <taxon>Micrococcales</taxon>
        <taxon>Microbacteriaceae</taxon>
        <taxon>Naasia</taxon>
    </lineage>
</organism>
<dbReference type="SUPFAM" id="SSF49452">
    <property type="entry name" value="Starch-binding domain-like"/>
    <property type="match status" value="1"/>
</dbReference>
<dbReference type="EMBL" id="AP027731">
    <property type="protein sequence ID" value="BDZ45120.1"/>
    <property type="molecule type" value="Genomic_DNA"/>
</dbReference>
<evidence type="ECO:0000256" key="4">
    <source>
        <dbReference type="ARBA" id="ARBA00012595"/>
    </source>
</evidence>
<dbReference type="InterPro" id="IPR012902">
    <property type="entry name" value="N_methyl_site"/>
</dbReference>
<evidence type="ECO:0000256" key="9">
    <source>
        <dbReference type="ARBA" id="ARBA00022989"/>
    </source>
</evidence>
<reference evidence="15" key="1">
    <citation type="journal article" date="2019" name="Int. J. Syst. Evol. Microbiol.">
        <title>The Global Catalogue of Microorganisms (GCM) 10K type strain sequencing project: providing services to taxonomists for standard genome sequencing and annotation.</title>
        <authorList>
            <consortium name="The Broad Institute Genomics Platform"/>
            <consortium name="The Broad Institute Genome Sequencing Center for Infectious Disease"/>
            <person name="Wu L."/>
            <person name="Ma J."/>
        </authorList>
    </citation>
    <scope>NUCLEOTIDE SEQUENCE [LARGE SCALE GENOMIC DNA]</scope>
    <source>
        <strain evidence="15">NBRC 108725</strain>
    </source>
</reference>
<feature type="transmembrane region" description="Helical" evidence="13">
    <location>
        <begin position="20"/>
        <end position="42"/>
    </location>
</feature>
<accession>A0ABM8GAA2</accession>
<evidence type="ECO:0000256" key="5">
    <source>
        <dbReference type="ARBA" id="ARBA00022475"/>
    </source>
</evidence>